<dbReference type="GeneID" id="64630823"/>
<dbReference type="EMBL" id="JABBWG010000041">
    <property type="protein sequence ID" value="KAG1807818.1"/>
    <property type="molecule type" value="Genomic_DNA"/>
</dbReference>
<protein>
    <submittedName>
        <fullName evidence="1">Uncharacterized protein</fullName>
    </submittedName>
</protein>
<evidence type="ECO:0000313" key="2">
    <source>
        <dbReference type="Proteomes" id="UP000807769"/>
    </source>
</evidence>
<dbReference type="Proteomes" id="UP000807769">
    <property type="component" value="Unassembled WGS sequence"/>
</dbReference>
<keyword evidence="2" id="KW-1185">Reference proteome</keyword>
<accession>A0A9P7J881</accession>
<comment type="caution">
    <text evidence="1">The sequence shown here is derived from an EMBL/GenBank/DDBJ whole genome shotgun (WGS) entry which is preliminary data.</text>
</comment>
<proteinExistence type="predicted"/>
<gene>
    <name evidence="1" type="ORF">BJ212DRAFT_1385641</name>
</gene>
<reference evidence="1" key="1">
    <citation type="journal article" date="2020" name="New Phytol.">
        <title>Comparative genomics reveals dynamic genome evolution in host specialist ectomycorrhizal fungi.</title>
        <authorList>
            <person name="Lofgren L.A."/>
            <person name="Nguyen N.H."/>
            <person name="Vilgalys R."/>
            <person name="Ruytinx J."/>
            <person name="Liao H.L."/>
            <person name="Branco S."/>
            <person name="Kuo A."/>
            <person name="LaButti K."/>
            <person name="Lipzen A."/>
            <person name="Andreopoulos W."/>
            <person name="Pangilinan J."/>
            <person name="Riley R."/>
            <person name="Hundley H."/>
            <person name="Na H."/>
            <person name="Barry K."/>
            <person name="Grigoriev I.V."/>
            <person name="Stajich J.E."/>
            <person name="Kennedy P.G."/>
        </authorList>
    </citation>
    <scope>NUCLEOTIDE SEQUENCE</scope>
    <source>
        <strain evidence="1">MN1</strain>
    </source>
</reference>
<sequence length="55" mass="6054">MFNVQRGRESVTGTFSLQKLLGLLRQSYWMSLLVACGKGDVVAAPTYACFNCGHQ</sequence>
<name>A0A9P7J881_9AGAM</name>
<organism evidence="1 2">
    <name type="scientific">Suillus subaureus</name>
    <dbReference type="NCBI Taxonomy" id="48587"/>
    <lineage>
        <taxon>Eukaryota</taxon>
        <taxon>Fungi</taxon>
        <taxon>Dikarya</taxon>
        <taxon>Basidiomycota</taxon>
        <taxon>Agaricomycotina</taxon>
        <taxon>Agaricomycetes</taxon>
        <taxon>Agaricomycetidae</taxon>
        <taxon>Boletales</taxon>
        <taxon>Suillineae</taxon>
        <taxon>Suillaceae</taxon>
        <taxon>Suillus</taxon>
    </lineage>
</organism>
<dbReference type="AlphaFoldDB" id="A0A9P7J881"/>
<evidence type="ECO:0000313" key="1">
    <source>
        <dbReference type="EMBL" id="KAG1807818.1"/>
    </source>
</evidence>
<dbReference type="RefSeq" id="XP_041188276.1">
    <property type="nucleotide sequence ID" value="XM_041336807.1"/>
</dbReference>